<dbReference type="InterPro" id="IPR011701">
    <property type="entry name" value="MFS"/>
</dbReference>
<feature type="transmembrane region" description="Helical" evidence="6">
    <location>
        <begin position="321"/>
        <end position="339"/>
    </location>
</feature>
<feature type="transmembrane region" description="Helical" evidence="6">
    <location>
        <begin position="345"/>
        <end position="368"/>
    </location>
</feature>
<feature type="transmembrane region" description="Helical" evidence="6">
    <location>
        <begin position="62"/>
        <end position="80"/>
    </location>
</feature>
<reference evidence="8 9" key="1">
    <citation type="submission" date="2024-06" db="EMBL/GenBank/DDBJ databases">
        <title>The Natural Products Discovery Center: Release of the First 8490 Sequenced Strains for Exploring Actinobacteria Biosynthetic Diversity.</title>
        <authorList>
            <person name="Kalkreuter E."/>
            <person name="Kautsar S.A."/>
            <person name="Yang D."/>
            <person name="Bader C.D."/>
            <person name="Teijaro C.N."/>
            <person name="Fluegel L."/>
            <person name="Davis C.M."/>
            <person name="Simpson J.R."/>
            <person name="Lauterbach L."/>
            <person name="Steele A.D."/>
            <person name="Gui C."/>
            <person name="Meng S."/>
            <person name="Li G."/>
            <person name="Viehrig K."/>
            <person name="Ye F."/>
            <person name="Su P."/>
            <person name="Kiefer A.F."/>
            <person name="Nichols A."/>
            <person name="Cepeda A.J."/>
            <person name="Yan W."/>
            <person name="Fan B."/>
            <person name="Jiang Y."/>
            <person name="Adhikari A."/>
            <person name="Zheng C.-J."/>
            <person name="Schuster L."/>
            <person name="Cowan T.M."/>
            <person name="Smanski M.J."/>
            <person name="Chevrette M.G."/>
            <person name="De Carvalho L.P.S."/>
            <person name="Shen B."/>
        </authorList>
    </citation>
    <scope>NUCLEOTIDE SEQUENCE [LARGE SCALE GENOMIC DNA]</scope>
    <source>
        <strain evidence="8 9">NPDC000634</strain>
    </source>
</reference>
<evidence type="ECO:0000313" key="8">
    <source>
        <dbReference type="EMBL" id="MER6977855.1"/>
    </source>
</evidence>
<dbReference type="PANTHER" id="PTHR43124:SF3">
    <property type="entry name" value="CHLORAMPHENICOL EFFLUX PUMP RV0191"/>
    <property type="match status" value="1"/>
</dbReference>
<evidence type="ECO:0000256" key="4">
    <source>
        <dbReference type="ARBA" id="ARBA00022989"/>
    </source>
</evidence>
<evidence type="ECO:0000259" key="7">
    <source>
        <dbReference type="PROSITE" id="PS50850"/>
    </source>
</evidence>
<dbReference type="Pfam" id="PF07690">
    <property type="entry name" value="MFS_1"/>
    <property type="match status" value="1"/>
</dbReference>
<feature type="transmembrane region" description="Helical" evidence="6">
    <location>
        <begin position="118"/>
        <end position="139"/>
    </location>
</feature>
<keyword evidence="5 6" id="KW-0472">Membrane</keyword>
<name>A0ABV1W0Z1_9ACTN</name>
<feature type="domain" description="Major facilitator superfamily (MFS) profile" evidence="7">
    <location>
        <begin position="26"/>
        <end position="436"/>
    </location>
</feature>
<dbReference type="EMBL" id="JBEPCU010000168">
    <property type="protein sequence ID" value="MER6977855.1"/>
    <property type="molecule type" value="Genomic_DNA"/>
</dbReference>
<evidence type="ECO:0000256" key="5">
    <source>
        <dbReference type="ARBA" id="ARBA00023136"/>
    </source>
</evidence>
<proteinExistence type="predicted"/>
<dbReference type="InterPro" id="IPR020846">
    <property type="entry name" value="MFS_dom"/>
</dbReference>
<feature type="transmembrane region" description="Helical" evidence="6">
    <location>
        <begin position="380"/>
        <end position="407"/>
    </location>
</feature>
<organism evidence="8 9">
    <name type="scientific">Streptomyces carpinensis</name>
    <dbReference type="NCBI Taxonomy" id="66369"/>
    <lineage>
        <taxon>Bacteria</taxon>
        <taxon>Bacillati</taxon>
        <taxon>Actinomycetota</taxon>
        <taxon>Actinomycetes</taxon>
        <taxon>Kitasatosporales</taxon>
        <taxon>Streptomycetaceae</taxon>
        <taxon>Streptomyces</taxon>
    </lineage>
</organism>
<comment type="caution">
    <text evidence="8">The sequence shown here is derived from an EMBL/GenBank/DDBJ whole genome shotgun (WGS) entry which is preliminary data.</text>
</comment>
<dbReference type="PROSITE" id="PS50850">
    <property type="entry name" value="MFS"/>
    <property type="match status" value="1"/>
</dbReference>
<dbReference type="Proteomes" id="UP001458415">
    <property type="component" value="Unassembled WGS sequence"/>
</dbReference>
<sequence length="471" mass="50282">MTKKNLRSVLLDRELTAYPKGAQRWGLLLLVVASGICLTSLGLVAGSIAPLLFEETGMTTDFYSYLLVVAGIVGAITSYFSVLSDRIGRANLIVYGALAAGLIATFGVPTAHTKWEFAVWYCVMGFADGVSLVGTATLMRDFTPQTGRATAMGINTLGTGASALLISFFAGRLLKHTDDWRVMLHLTGGACLAAFVACLFLLRELPPRLRAQVVATAEDEHVLEKQAAGAGEEQPGLAQAPGIEKLRAVINPRMISANLAIMFYLIVFVTASGFLTLYNVEVQHLSVAEANDLGTLYWAVNCVGLVLFGVLSDRLLVRKPIMFLGAGVVVISMIFVMTADNPGYWRLAIPLMFWSLGMGGGFAPWYAAYSEDSEARNASLVGTSFGVFGVFNRLSAVIAGLVIPHVIGSPIATAHGWRIWFIVCIVMMVLFIPLCAYGLGGHYSPRKARSALLARSAAARTAAQTSPATAG</sequence>
<feature type="transmembrane region" description="Helical" evidence="6">
    <location>
        <begin position="295"/>
        <end position="312"/>
    </location>
</feature>
<protein>
    <submittedName>
        <fullName evidence="8">MFS transporter</fullName>
    </submittedName>
</protein>
<keyword evidence="9" id="KW-1185">Reference proteome</keyword>
<evidence type="ECO:0000256" key="1">
    <source>
        <dbReference type="ARBA" id="ARBA00004651"/>
    </source>
</evidence>
<feature type="transmembrane region" description="Helical" evidence="6">
    <location>
        <begin position="27"/>
        <end position="50"/>
    </location>
</feature>
<dbReference type="CDD" id="cd06174">
    <property type="entry name" value="MFS"/>
    <property type="match status" value="1"/>
</dbReference>
<evidence type="ECO:0000256" key="3">
    <source>
        <dbReference type="ARBA" id="ARBA00022692"/>
    </source>
</evidence>
<dbReference type="InterPro" id="IPR050189">
    <property type="entry name" value="MFS_Efflux_Transporters"/>
</dbReference>
<feature type="transmembrane region" description="Helical" evidence="6">
    <location>
        <begin position="182"/>
        <end position="202"/>
    </location>
</feature>
<feature type="transmembrane region" description="Helical" evidence="6">
    <location>
        <begin position="419"/>
        <end position="439"/>
    </location>
</feature>
<dbReference type="InterPro" id="IPR036259">
    <property type="entry name" value="MFS_trans_sf"/>
</dbReference>
<evidence type="ECO:0000256" key="2">
    <source>
        <dbReference type="ARBA" id="ARBA00022475"/>
    </source>
</evidence>
<dbReference type="PANTHER" id="PTHR43124">
    <property type="entry name" value="PURINE EFFLUX PUMP PBUE"/>
    <property type="match status" value="1"/>
</dbReference>
<evidence type="ECO:0000256" key="6">
    <source>
        <dbReference type="SAM" id="Phobius"/>
    </source>
</evidence>
<feature type="transmembrane region" description="Helical" evidence="6">
    <location>
        <begin position="255"/>
        <end position="275"/>
    </location>
</feature>
<keyword evidence="3 6" id="KW-0812">Transmembrane</keyword>
<feature type="transmembrane region" description="Helical" evidence="6">
    <location>
        <begin position="151"/>
        <end position="170"/>
    </location>
</feature>
<feature type="transmembrane region" description="Helical" evidence="6">
    <location>
        <begin position="92"/>
        <end position="112"/>
    </location>
</feature>
<keyword evidence="2" id="KW-1003">Cell membrane</keyword>
<keyword evidence="4 6" id="KW-1133">Transmembrane helix</keyword>
<dbReference type="SUPFAM" id="SSF103473">
    <property type="entry name" value="MFS general substrate transporter"/>
    <property type="match status" value="1"/>
</dbReference>
<gene>
    <name evidence="8" type="ORF">ABT317_12730</name>
</gene>
<dbReference type="Gene3D" id="1.20.1250.20">
    <property type="entry name" value="MFS general substrate transporter like domains"/>
    <property type="match status" value="2"/>
</dbReference>
<dbReference type="RefSeq" id="WP_086722611.1">
    <property type="nucleotide sequence ID" value="NZ_MUBM01000013.1"/>
</dbReference>
<accession>A0ABV1W0Z1</accession>
<evidence type="ECO:0000313" key="9">
    <source>
        <dbReference type="Proteomes" id="UP001458415"/>
    </source>
</evidence>
<comment type="subcellular location">
    <subcellularLocation>
        <location evidence="1">Cell membrane</location>
        <topology evidence="1">Multi-pass membrane protein</topology>
    </subcellularLocation>
</comment>